<keyword evidence="2" id="KW-1185">Reference proteome</keyword>
<dbReference type="Proteomes" id="UP000177622">
    <property type="component" value="Unassembled WGS sequence"/>
</dbReference>
<comment type="caution">
    <text evidence="1">The sequence shown here is derived from an EMBL/GenBank/DDBJ whole genome shotgun (WGS) entry which is preliminary data.</text>
</comment>
<reference evidence="1 2" key="1">
    <citation type="journal article" date="2016" name="Sci. Rep.">
        <title>Penicillium arizonense, a new, genome sequenced fungal species, reveals a high chemical diversity in secreted metabolites.</title>
        <authorList>
            <person name="Grijseels S."/>
            <person name="Nielsen J.C."/>
            <person name="Randelovic M."/>
            <person name="Nielsen J."/>
            <person name="Nielsen K.F."/>
            <person name="Workman M."/>
            <person name="Frisvad J.C."/>
        </authorList>
    </citation>
    <scope>NUCLEOTIDE SEQUENCE [LARGE SCALE GENOMIC DNA]</scope>
    <source>
        <strain evidence="1 2">CBS 141311</strain>
    </source>
</reference>
<dbReference type="GeneID" id="34580343"/>
<dbReference type="RefSeq" id="XP_022484658.1">
    <property type="nucleotide sequence ID" value="XM_022635609.1"/>
</dbReference>
<sequence length="75" mass="8094">MASFQANRRTPKADPVKDNFTAPYLYTTISASELETVRVAITAGWKTLYDQGGSKLASSMLMAILILMCGHGSPV</sequence>
<dbReference type="EMBL" id="LXJU01000023">
    <property type="protein sequence ID" value="OGE49206.1"/>
    <property type="molecule type" value="Genomic_DNA"/>
</dbReference>
<dbReference type="AlphaFoldDB" id="A0A1F5L826"/>
<accession>A0A1F5L826</accession>
<organism evidence="1 2">
    <name type="scientific">Penicillium arizonense</name>
    <dbReference type="NCBI Taxonomy" id="1835702"/>
    <lineage>
        <taxon>Eukaryota</taxon>
        <taxon>Fungi</taxon>
        <taxon>Dikarya</taxon>
        <taxon>Ascomycota</taxon>
        <taxon>Pezizomycotina</taxon>
        <taxon>Eurotiomycetes</taxon>
        <taxon>Eurotiomycetidae</taxon>
        <taxon>Eurotiales</taxon>
        <taxon>Aspergillaceae</taxon>
        <taxon>Penicillium</taxon>
    </lineage>
</organism>
<name>A0A1F5L826_PENAI</name>
<proteinExistence type="predicted"/>
<gene>
    <name evidence="1" type="ORF">PENARI_c023G10887</name>
</gene>
<dbReference type="OrthoDB" id="42525at2759"/>
<evidence type="ECO:0000313" key="2">
    <source>
        <dbReference type="Proteomes" id="UP000177622"/>
    </source>
</evidence>
<evidence type="ECO:0000313" key="1">
    <source>
        <dbReference type="EMBL" id="OGE49206.1"/>
    </source>
</evidence>
<protein>
    <submittedName>
        <fullName evidence="1">Uncharacterized protein</fullName>
    </submittedName>
</protein>